<dbReference type="Gene3D" id="1.10.3210.10">
    <property type="entry name" value="Hypothetical protein af1432"/>
    <property type="match status" value="1"/>
</dbReference>
<dbReference type="AlphaFoldDB" id="A0A0Q3TIM1"/>
<reference evidence="3 4" key="1">
    <citation type="submission" date="2015-09" db="EMBL/GenBank/DDBJ databases">
        <title>Genome sequencing project for genomic taxonomy and phylogenomics of Bacillus-like bacteria.</title>
        <authorList>
            <person name="Liu B."/>
            <person name="Wang J."/>
            <person name="Zhu Y."/>
            <person name="Liu G."/>
            <person name="Chen Q."/>
            <person name="Chen Z."/>
            <person name="Lan J."/>
            <person name="Che J."/>
            <person name="Ge C."/>
            <person name="Shi H."/>
            <person name="Pan Z."/>
            <person name="Liu X."/>
        </authorList>
    </citation>
    <scope>NUCLEOTIDE SEQUENCE [LARGE SCALE GENOMIC DNA]</scope>
    <source>
        <strain evidence="3 4">LMG 18435</strain>
    </source>
</reference>
<dbReference type="Gene3D" id="3.20.20.450">
    <property type="entry name" value="EAL domain"/>
    <property type="match status" value="1"/>
</dbReference>
<dbReference type="PROSITE" id="PS50883">
    <property type="entry name" value="EAL"/>
    <property type="match status" value="1"/>
</dbReference>
<dbReference type="PANTHER" id="PTHR33525:SF4">
    <property type="entry name" value="CYCLIC DI-GMP PHOSPHODIESTERASE CDGJ"/>
    <property type="match status" value="1"/>
</dbReference>
<sequence length="413" mass="47448">MEVFVARQPIFNQKEDVCGYELLYRQNNINEFPNINGDQATADVIINSFLNIGIDDLSCGLPCFINFTENLLKQKVPTYFRPQEIVVEILENVSFTHELLEICKELKSFGYKIALDDFIFQHHNPYVKQVLEYVDIVKIDYLNTSPALRRTLEKVVKSLHIELLAEKVETREQFEEAKTKNYSYFQGYFFSKPVIVSTQDVPASFSSYFQIINYLSATDPSIEQIAKLIEQDLSLSYKLLKLINSPAYRPKHKIHSIRQAIVLLGLIEIKRWIYVLAIRENTGYRKHMPEELLRLCLTRAKMCEMIALKLANQLPAPSYFLVGMLSLMDAILSIPMENILKKLSLGDELYAALNGKENHMRNVLNLTVAIEKAHWDKADDISNALGLTQHALISIYKDACNWTELVLAEDLTA</sequence>
<name>A0A0Q3TIM1_9BACI</name>
<feature type="domain" description="EAL" evidence="1">
    <location>
        <begin position="1"/>
        <end position="207"/>
    </location>
</feature>
<dbReference type="InterPro" id="IPR052340">
    <property type="entry name" value="RNase_Y/CdgJ"/>
</dbReference>
<dbReference type="SUPFAM" id="SSF109604">
    <property type="entry name" value="HD-domain/PDEase-like"/>
    <property type="match status" value="1"/>
</dbReference>
<evidence type="ECO:0000259" key="2">
    <source>
        <dbReference type="PROSITE" id="PS51833"/>
    </source>
</evidence>
<proteinExistence type="predicted"/>
<accession>A0A0Q3TIM1</accession>
<feature type="domain" description="HDOD" evidence="2">
    <location>
        <begin position="201"/>
        <end position="391"/>
    </location>
</feature>
<dbReference type="InterPro" id="IPR001633">
    <property type="entry name" value="EAL_dom"/>
</dbReference>
<dbReference type="RefSeq" id="WP_055739527.1">
    <property type="nucleotide sequence ID" value="NZ_JAAIWL010000059.1"/>
</dbReference>
<comment type="caution">
    <text evidence="3">The sequence shown here is derived from an EMBL/GenBank/DDBJ whole genome shotgun (WGS) entry which is preliminary data.</text>
</comment>
<evidence type="ECO:0000313" key="3">
    <source>
        <dbReference type="EMBL" id="KQL53792.1"/>
    </source>
</evidence>
<dbReference type="Proteomes" id="UP000051888">
    <property type="component" value="Unassembled WGS sequence"/>
</dbReference>
<dbReference type="Pfam" id="PF00563">
    <property type="entry name" value="EAL"/>
    <property type="match status" value="1"/>
</dbReference>
<keyword evidence="4" id="KW-1185">Reference proteome</keyword>
<dbReference type="PANTHER" id="PTHR33525">
    <property type="match status" value="1"/>
</dbReference>
<organism evidence="3 4">
    <name type="scientific">Heyndrickxia shackletonii</name>
    <dbReference type="NCBI Taxonomy" id="157838"/>
    <lineage>
        <taxon>Bacteria</taxon>
        <taxon>Bacillati</taxon>
        <taxon>Bacillota</taxon>
        <taxon>Bacilli</taxon>
        <taxon>Bacillales</taxon>
        <taxon>Bacillaceae</taxon>
        <taxon>Heyndrickxia</taxon>
    </lineage>
</organism>
<evidence type="ECO:0000313" key="4">
    <source>
        <dbReference type="Proteomes" id="UP000051888"/>
    </source>
</evidence>
<dbReference type="OrthoDB" id="9804751at2"/>
<dbReference type="PATRIC" id="fig|157838.3.peg.2187"/>
<dbReference type="InterPro" id="IPR013976">
    <property type="entry name" value="HDOD"/>
</dbReference>
<dbReference type="PROSITE" id="PS51833">
    <property type="entry name" value="HDOD"/>
    <property type="match status" value="1"/>
</dbReference>
<dbReference type="STRING" id="157838.AN964_09955"/>
<dbReference type="PIRSF" id="PIRSF003180">
    <property type="entry name" value="DiGMPpdiest_YuxH"/>
    <property type="match status" value="1"/>
</dbReference>
<dbReference type="InterPro" id="IPR014408">
    <property type="entry name" value="dGMP_Pdiesterase_EAL/HD-GYP"/>
</dbReference>
<dbReference type="SUPFAM" id="SSF141868">
    <property type="entry name" value="EAL domain-like"/>
    <property type="match status" value="1"/>
</dbReference>
<gene>
    <name evidence="3" type="ORF">AN964_09955</name>
</gene>
<evidence type="ECO:0008006" key="5">
    <source>
        <dbReference type="Google" id="ProtNLM"/>
    </source>
</evidence>
<evidence type="ECO:0000259" key="1">
    <source>
        <dbReference type="PROSITE" id="PS50883"/>
    </source>
</evidence>
<dbReference type="EMBL" id="LJJC01000004">
    <property type="protein sequence ID" value="KQL53792.1"/>
    <property type="molecule type" value="Genomic_DNA"/>
</dbReference>
<dbReference type="InterPro" id="IPR035919">
    <property type="entry name" value="EAL_sf"/>
</dbReference>
<protein>
    <recommendedName>
        <fullName evidence="5">HDOD domain-containing protein</fullName>
    </recommendedName>
</protein>
<dbReference type="Pfam" id="PF08668">
    <property type="entry name" value="HDOD"/>
    <property type="match status" value="1"/>
</dbReference>
<dbReference type="SMART" id="SM00052">
    <property type="entry name" value="EAL"/>
    <property type="match status" value="1"/>
</dbReference>